<dbReference type="Gene3D" id="2.60.120.10">
    <property type="entry name" value="Jelly Rolls"/>
    <property type="match status" value="1"/>
</dbReference>
<dbReference type="SUPFAM" id="SSF51182">
    <property type="entry name" value="RmlC-like cupins"/>
    <property type="match status" value="1"/>
</dbReference>
<sequence length="205" mass="22932">MTTRNTKHIGIVLPNGCKAVHGTSAHIKEPFAFTSLSMHELDTGDSHCYRGQFGFIPFRDDSRLPRHIHIEERYEQDLELVAERILVLNGVALTELAGEIYVVAPGTMVEIEPGIPHTWTACPPGVVLPDGIISEGQFLMVYEYSEQTGFYPTRSTKPISSTGEYERYNGDLEAIRFPRLNANEVIATGTLIWNNQTTKDLRLAN</sequence>
<evidence type="ECO:0000313" key="2">
    <source>
        <dbReference type="Proteomes" id="UP000292958"/>
    </source>
</evidence>
<dbReference type="OrthoDB" id="8442754at2"/>
<dbReference type="InterPro" id="IPR011051">
    <property type="entry name" value="RmlC_Cupin_sf"/>
</dbReference>
<reference evidence="1 2" key="1">
    <citation type="submission" date="2019-02" db="EMBL/GenBank/DDBJ databases">
        <title>Genomic Encyclopedia of Archaeal and Bacterial Type Strains, Phase II (KMG-II): from individual species to whole genera.</title>
        <authorList>
            <person name="Goeker M."/>
        </authorList>
    </citation>
    <scope>NUCLEOTIDE SEQUENCE [LARGE SCALE GENOMIC DNA]</scope>
    <source>
        <strain evidence="1 2">DSM 18101</strain>
    </source>
</reference>
<dbReference type="Proteomes" id="UP000292958">
    <property type="component" value="Unassembled WGS sequence"/>
</dbReference>
<name>A0A4Q7YET7_9BACT</name>
<proteinExistence type="predicted"/>
<accession>A0A4Q7YET7</accession>
<dbReference type="AlphaFoldDB" id="A0A4Q7YET7"/>
<comment type="caution">
    <text evidence="1">The sequence shown here is derived from an EMBL/GenBank/DDBJ whole genome shotgun (WGS) entry which is preliminary data.</text>
</comment>
<keyword evidence="2" id="KW-1185">Reference proteome</keyword>
<protein>
    <submittedName>
        <fullName evidence="1">Uncharacterized protein</fullName>
    </submittedName>
</protein>
<dbReference type="EMBL" id="SHKW01000003">
    <property type="protein sequence ID" value="RZU35254.1"/>
    <property type="molecule type" value="Genomic_DNA"/>
</dbReference>
<evidence type="ECO:0000313" key="1">
    <source>
        <dbReference type="EMBL" id="RZU35254.1"/>
    </source>
</evidence>
<gene>
    <name evidence="1" type="ORF">BDD14_6019</name>
</gene>
<organism evidence="1 2">
    <name type="scientific">Edaphobacter modestus</name>
    <dbReference type="NCBI Taxonomy" id="388466"/>
    <lineage>
        <taxon>Bacteria</taxon>
        <taxon>Pseudomonadati</taxon>
        <taxon>Acidobacteriota</taxon>
        <taxon>Terriglobia</taxon>
        <taxon>Terriglobales</taxon>
        <taxon>Acidobacteriaceae</taxon>
        <taxon>Edaphobacter</taxon>
    </lineage>
</organism>
<dbReference type="InterPro" id="IPR014710">
    <property type="entry name" value="RmlC-like_jellyroll"/>
</dbReference>
<dbReference type="RefSeq" id="WP_130424533.1">
    <property type="nucleotide sequence ID" value="NZ_SHKW01000003.1"/>
</dbReference>